<evidence type="ECO:0000256" key="2">
    <source>
        <dbReference type="ARBA" id="ARBA00022801"/>
    </source>
</evidence>
<dbReference type="FunFam" id="3.40.50.300:FF:000326">
    <property type="entry name" value="P-loop containing nucleoside triphosphate hydrolase"/>
    <property type="match status" value="1"/>
</dbReference>
<keyword evidence="1" id="KW-0547">Nucleotide-binding</keyword>
<feature type="domain" description="DNA2/NAM7 helicase helicase" evidence="6">
    <location>
        <begin position="514"/>
        <end position="571"/>
    </location>
</feature>
<dbReference type="InterPro" id="IPR041677">
    <property type="entry name" value="DNA2/NAM7_AAA_11"/>
</dbReference>
<feature type="region of interest" description="Disordered" evidence="5">
    <location>
        <begin position="377"/>
        <end position="398"/>
    </location>
</feature>
<dbReference type="InterPro" id="IPR045529">
    <property type="entry name" value="DUF6469"/>
</dbReference>
<dbReference type="InterPro" id="IPR047187">
    <property type="entry name" value="SF1_C_Upf1"/>
</dbReference>
<comment type="caution">
    <text evidence="9">The sequence shown here is derived from an EMBL/GenBank/DDBJ whole genome shotgun (WGS) entry which is preliminary data.</text>
</comment>
<evidence type="ECO:0000313" key="9">
    <source>
        <dbReference type="EMBL" id="KAL3525107.1"/>
    </source>
</evidence>
<keyword evidence="3" id="KW-0347">Helicase</keyword>
<proteinExistence type="predicted"/>
<dbReference type="InterPro" id="IPR027417">
    <property type="entry name" value="P-loop_NTPase"/>
</dbReference>
<dbReference type="SUPFAM" id="SSF52540">
    <property type="entry name" value="P-loop containing nucleoside triphosphate hydrolases"/>
    <property type="match status" value="1"/>
</dbReference>
<dbReference type="InterPro" id="IPR045055">
    <property type="entry name" value="DNA2/NAM7-like"/>
</dbReference>
<dbReference type="PANTHER" id="PTHR10887">
    <property type="entry name" value="DNA2/NAM7 HELICASE FAMILY"/>
    <property type="match status" value="1"/>
</dbReference>
<evidence type="ECO:0000313" key="10">
    <source>
        <dbReference type="Proteomes" id="UP001630127"/>
    </source>
</evidence>
<keyword evidence="4" id="KW-0067">ATP-binding</keyword>
<dbReference type="GO" id="GO:0004386">
    <property type="term" value="F:helicase activity"/>
    <property type="evidence" value="ECO:0007669"/>
    <property type="project" value="UniProtKB-KW"/>
</dbReference>
<evidence type="ECO:0000259" key="6">
    <source>
        <dbReference type="Pfam" id="PF13086"/>
    </source>
</evidence>
<dbReference type="GO" id="GO:0005694">
    <property type="term" value="C:chromosome"/>
    <property type="evidence" value="ECO:0007669"/>
    <property type="project" value="UniProtKB-ARBA"/>
</dbReference>
<keyword evidence="2" id="KW-0378">Hydrolase</keyword>
<feature type="domain" description="DUF6469" evidence="8">
    <location>
        <begin position="21"/>
        <end position="134"/>
    </location>
</feature>
<dbReference type="EMBL" id="JBJUIK010000006">
    <property type="protein sequence ID" value="KAL3525107.1"/>
    <property type="molecule type" value="Genomic_DNA"/>
</dbReference>
<organism evidence="9 10">
    <name type="scientific">Cinchona calisaya</name>
    <dbReference type="NCBI Taxonomy" id="153742"/>
    <lineage>
        <taxon>Eukaryota</taxon>
        <taxon>Viridiplantae</taxon>
        <taxon>Streptophyta</taxon>
        <taxon>Embryophyta</taxon>
        <taxon>Tracheophyta</taxon>
        <taxon>Spermatophyta</taxon>
        <taxon>Magnoliopsida</taxon>
        <taxon>eudicotyledons</taxon>
        <taxon>Gunneridae</taxon>
        <taxon>Pentapetalae</taxon>
        <taxon>asterids</taxon>
        <taxon>lamiids</taxon>
        <taxon>Gentianales</taxon>
        <taxon>Rubiaceae</taxon>
        <taxon>Cinchonoideae</taxon>
        <taxon>Cinchoneae</taxon>
        <taxon>Cinchona</taxon>
    </lineage>
</organism>
<dbReference type="Pfam" id="PF13087">
    <property type="entry name" value="AAA_12"/>
    <property type="match status" value="1"/>
</dbReference>
<dbReference type="GO" id="GO:0016787">
    <property type="term" value="F:hydrolase activity"/>
    <property type="evidence" value="ECO:0007669"/>
    <property type="project" value="UniProtKB-KW"/>
</dbReference>
<evidence type="ECO:0000256" key="5">
    <source>
        <dbReference type="SAM" id="MobiDB-lite"/>
    </source>
</evidence>
<dbReference type="PANTHER" id="PTHR10887:SF522">
    <property type="entry name" value="P-LOOP CONTAINING NUCLEOSIDE TRIPHOSPHATE HYDROLASES SUPERFAMILY PROTEIN"/>
    <property type="match status" value="1"/>
</dbReference>
<evidence type="ECO:0000256" key="3">
    <source>
        <dbReference type="ARBA" id="ARBA00022806"/>
    </source>
</evidence>
<dbReference type="AlphaFoldDB" id="A0ABD3A3T3"/>
<evidence type="ECO:0008006" key="11">
    <source>
        <dbReference type="Google" id="ProtNLM"/>
    </source>
</evidence>
<evidence type="ECO:0000259" key="7">
    <source>
        <dbReference type="Pfam" id="PF13087"/>
    </source>
</evidence>
<reference evidence="9 10" key="1">
    <citation type="submission" date="2024-11" db="EMBL/GenBank/DDBJ databases">
        <title>A near-complete genome assembly of Cinchona calisaya.</title>
        <authorList>
            <person name="Lian D.C."/>
            <person name="Zhao X.W."/>
            <person name="Wei L."/>
        </authorList>
    </citation>
    <scope>NUCLEOTIDE SEQUENCE [LARGE SCALE GENOMIC DNA]</scope>
    <source>
        <tissue evidence="9">Nenye</tissue>
    </source>
</reference>
<feature type="domain" description="DNA2/NAM7 helicase helicase" evidence="6">
    <location>
        <begin position="188"/>
        <end position="390"/>
    </location>
</feature>
<name>A0ABD3A3T3_9GENT</name>
<feature type="domain" description="DNA2/NAM7 helicase-like C-terminal" evidence="7">
    <location>
        <begin position="599"/>
        <end position="736"/>
    </location>
</feature>
<evidence type="ECO:0000259" key="8">
    <source>
        <dbReference type="Pfam" id="PF20073"/>
    </source>
</evidence>
<sequence>MTTLSRAPICEVFDVNVSKDCKPPKDLYYSILLKQMRQSEKKGLNEPEIGDLIALTDVRPKRIGDLNRPKRPYVLALIQGLNSKDNGSFRLLILSSKPIEFEKQGNGKSKKGDKLFAVYLTNLTTSMRLWKALNPDPKVANMRIFEAVLQVDPNVRFQAGGNCTLCSNAITEGTPESYSSAAIRDFGLDKSQETAVLDCVATKECHHKNSVKLIWGPPGTGKTKTVASLLFALLHLKCRTLTCAPTNVAVLGVINRLMTFVRPTLECDSYGLGDIVLFGNGERMKIDDYEELFDVFLDYRISSLSYCFSGWKGITQSMIRLLEDPKKQYQLYLNKERKKEQNDDDEHDIVQEGQMEEGLKDNKHKFWKKKVVQSLKESKKKKTKEKAASSQNLNHKEEKRNLSKKVVTSLSFDEFFMKEFESIGNQLIFCITSLYTHMPTSSIQMEVMKEMKSVFDMLQALGSLMHKVTLANEGLREVLYGKRLKIRFNELRMTRIECLVKLKLIREKISLPDLTGYNKIRSFCLNSAFLIFCTASSSVKLHTKGMAPLELLIIDEAAQLKECESTLPLQLPDKWEGWLWKKLIWKDVKYNKVFLEGSIFGSYSFIDINFGEEQFDDRHSRKNLVEVYVVAKIIACLHKRSLISKQKVRVGCISPYKAQVSAIQEKLGKTYSTDNGCDFSVNVRSVDGFQGGEEDIVIVSTVLCNEKGSVGFLSNQQRTNVALTRARHCLWILGNSATLLNSDSVWKKLVLDTKARGCFYDARDDKNLVQAISSALFELGKFDNLSSNDPELFKTAIWKVCFSDEFSKSVVRIHNSEIRKEVLFLLVKLSSGWRQPHCGRSRNKMDDTSSLLEIYDVKGLLKLIWTVCIQRVDSIDSQVIKVWDILRGPEIPKLAKHLEKLFGNYTVNNMNHCKFKRMEGNIVVPVTWPSESNSLTGDYTSEYLVSNSLQSVCPRPSTRRIARSFGKVQKEWKRV</sequence>
<dbReference type="CDD" id="cd18808">
    <property type="entry name" value="SF1_C_Upf1"/>
    <property type="match status" value="1"/>
</dbReference>
<evidence type="ECO:0000256" key="1">
    <source>
        <dbReference type="ARBA" id="ARBA00022741"/>
    </source>
</evidence>
<dbReference type="Pfam" id="PF20073">
    <property type="entry name" value="DUF6469"/>
    <property type="match status" value="1"/>
</dbReference>
<dbReference type="Proteomes" id="UP001630127">
    <property type="component" value="Unassembled WGS sequence"/>
</dbReference>
<accession>A0ABD3A3T3</accession>
<protein>
    <recommendedName>
        <fullName evidence="11">P-loop containing nucleoside triphosphate hydrolases superfamily protein</fullName>
    </recommendedName>
</protein>
<keyword evidence="10" id="KW-1185">Reference proteome</keyword>
<evidence type="ECO:0000256" key="4">
    <source>
        <dbReference type="ARBA" id="ARBA00022840"/>
    </source>
</evidence>
<dbReference type="Pfam" id="PF13086">
    <property type="entry name" value="AAA_11"/>
    <property type="match status" value="2"/>
</dbReference>
<gene>
    <name evidence="9" type="ORF">ACH5RR_013479</name>
</gene>
<dbReference type="GO" id="GO:0005524">
    <property type="term" value="F:ATP binding"/>
    <property type="evidence" value="ECO:0007669"/>
    <property type="project" value="UniProtKB-KW"/>
</dbReference>
<dbReference type="InterPro" id="IPR041679">
    <property type="entry name" value="DNA2/NAM7-like_C"/>
</dbReference>
<dbReference type="Gene3D" id="3.40.50.300">
    <property type="entry name" value="P-loop containing nucleotide triphosphate hydrolases"/>
    <property type="match status" value="2"/>
</dbReference>